<evidence type="ECO:0000259" key="1">
    <source>
        <dbReference type="SMART" id="SM00860"/>
    </source>
</evidence>
<dbReference type="RefSeq" id="WP_209407099.1">
    <property type="nucleotide sequence ID" value="NZ_JAGIYQ010000014.1"/>
</dbReference>
<sequence>MIIEKFGSTKFQEILEFQQNYSIKLPKDYIEFLQEYNGGIVEKDDCNKVFVEDLSTHISIDVLYGLNTGSSTSDIRTWMNKFQEDLLDNSIVIGDDLMHGFIVMVCEGEYSGIYYWDDSYQFEESSDQENTYWIAEDFSTFIKQLV</sequence>
<organism evidence="2 3">
    <name type="scientific">Gottfriedia endophytica</name>
    <dbReference type="NCBI Taxonomy" id="2820819"/>
    <lineage>
        <taxon>Bacteria</taxon>
        <taxon>Bacillati</taxon>
        <taxon>Bacillota</taxon>
        <taxon>Bacilli</taxon>
        <taxon>Bacillales</taxon>
        <taxon>Bacillaceae</taxon>
        <taxon>Gottfriedia</taxon>
    </lineage>
</organism>
<evidence type="ECO:0000313" key="2">
    <source>
        <dbReference type="EMBL" id="MBP0726755.1"/>
    </source>
</evidence>
<dbReference type="InterPro" id="IPR018958">
    <property type="entry name" value="Knr4/Smi1-like_dom"/>
</dbReference>
<gene>
    <name evidence="2" type="ORF">J5Y03_16475</name>
</gene>
<reference evidence="2" key="1">
    <citation type="submission" date="2021-04" db="EMBL/GenBank/DDBJ databases">
        <title>Genome seq and assembly of Bacillus sp.</title>
        <authorList>
            <person name="Chhetri G."/>
        </authorList>
    </citation>
    <scope>NUCLEOTIDE SEQUENCE</scope>
    <source>
        <strain evidence="2">RG28</strain>
    </source>
</reference>
<protein>
    <submittedName>
        <fullName evidence="2">SMI1/KNR4 family protein</fullName>
    </submittedName>
</protein>
<name>A0A940SK67_9BACI</name>
<dbReference type="SMART" id="SM00860">
    <property type="entry name" value="SMI1_KNR4"/>
    <property type="match status" value="1"/>
</dbReference>
<keyword evidence="3" id="KW-1185">Reference proteome</keyword>
<accession>A0A940SK67</accession>
<dbReference type="Pfam" id="PF09346">
    <property type="entry name" value="SMI1_KNR4"/>
    <property type="match status" value="1"/>
</dbReference>
<proteinExistence type="predicted"/>
<feature type="domain" description="Knr4/Smi1-like" evidence="1">
    <location>
        <begin position="8"/>
        <end position="144"/>
    </location>
</feature>
<dbReference type="SUPFAM" id="SSF160631">
    <property type="entry name" value="SMI1/KNR4-like"/>
    <property type="match status" value="1"/>
</dbReference>
<dbReference type="EMBL" id="JAGIYQ010000014">
    <property type="protein sequence ID" value="MBP0726755.1"/>
    <property type="molecule type" value="Genomic_DNA"/>
</dbReference>
<dbReference type="AlphaFoldDB" id="A0A940SK67"/>
<dbReference type="InterPro" id="IPR037883">
    <property type="entry name" value="Knr4/Smi1-like_sf"/>
</dbReference>
<evidence type="ECO:0000313" key="3">
    <source>
        <dbReference type="Proteomes" id="UP000682134"/>
    </source>
</evidence>
<comment type="caution">
    <text evidence="2">The sequence shown here is derived from an EMBL/GenBank/DDBJ whole genome shotgun (WGS) entry which is preliminary data.</text>
</comment>
<dbReference type="Gene3D" id="3.40.1580.10">
    <property type="entry name" value="SMI1/KNR4-like"/>
    <property type="match status" value="1"/>
</dbReference>
<dbReference type="Proteomes" id="UP000682134">
    <property type="component" value="Unassembled WGS sequence"/>
</dbReference>